<feature type="domain" description="HD/PDEase" evidence="2">
    <location>
        <begin position="207"/>
        <end position="322"/>
    </location>
</feature>
<dbReference type="AlphaFoldDB" id="A0A5K8AKP6"/>
<keyword evidence="1" id="KW-0472">Membrane</keyword>
<feature type="transmembrane region" description="Helical" evidence="1">
    <location>
        <begin position="47"/>
        <end position="65"/>
    </location>
</feature>
<evidence type="ECO:0000313" key="4">
    <source>
        <dbReference type="Proteomes" id="UP000422108"/>
    </source>
</evidence>
<keyword evidence="4" id="KW-1185">Reference proteome</keyword>
<evidence type="ECO:0000256" key="1">
    <source>
        <dbReference type="SAM" id="Phobius"/>
    </source>
</evidence>
<dbReference type="CDD" id="cd00077">
    <property type="entry name" value="HDc"/>
    <property type="match status" value="1"/>
</dbReference>
<dbReference type="InterPro" id="IPR010540">
    <property type="entry name" value="CmpB_TMEM229"/>
</dbReference>
<dbReference type="RefSeq" id="WP_155313734.1">
    <property type="nucleotide sequence ID" value="NZ_AP021879.1"/>
</dbReference>
<gene>
    <name evidence="3" type="ORF">DSCOOX_62560</name>
</gene>
<name>A0A5K8AKP6_9BACT</name>
<dbReference type="Proteomes" id="UP000422108">
    <property type="component" value="Chromosome"/>
</dbReference>
<organism evidence="3 4">
    <name type="scientific">Desulfosarcina ovata subsp. ovata</name>
    <dbReference type="NCBI Taxonomy" id="2752305"/>
    <lineage>
        <taxon>Bacteria</taxon>
        <taxon>Pseudomonadati</taxon>
        <taxon>Thermodesulfobacteriota</taxon>
        <taxon>Desulfobacteria</taxon>
        <taxon>Desulfobacterales</taxon>
        <taxon>Desulfosarcinaceae</taxon>
        <taxon>Desulfosarcina</taxon>
    </lineage>
</organism>
<dbReference type="EMBL" id="AP021879">
    <property type="protein sequence ID" value="BBO93076.1"/>
    <property type="molecule type" value="Genomic_DNA"/>
</dbReference>
<dbReference type="InterPro" id="IPR003607">
    <property type="entry name" value="HD/PDEase_dom"/>
</dbReference>
<sequence length="342" mass="38997">MMTDIVNILFSFSFFCILGWALEVSYRSVRDKRFVNPGLLRGPYLPLYGWGALLLMVAVSLLQVSHVLIKALAYFAVTTGLELGFGLIGECFAQPRLWDYSGQRFNYRGHICLKFSLYWILLAFAFEYAVLPPYQSMLVLLSPVFKWIVAGATISIMSIDFLAVAAGRFLRLTPEEKTLMETEFVNTARPLLDLPDVAKLAQYNHHRGKTRLDHVEEVACLSFRWGKRLSLDTRAIIRGALLHDLFYYDWLHDGPRLHGFRHHTIALENARSITRLTEKEADIIKKHMWPLTVIPPRHMESLVVSLVDTFCSARDYLSIKKQDKPAKAAAVCVSSESGNKKR</sequence>
<feature type="transmembrane region" description="Helical" evidence="1">
    <location>
        <begin position="6"/>
        <end position="26"/>
    </location>
</feature>
<accession>A0A5K8AKP6</accession>
<feature type="transmembrane region" description="Helical" evidence="1">
    <location>
        <begin position="147"/>
        <end position="170"/>
    </location>
</feature>
<keyword evidence="1" id="KW-0812">Transmembrane</keyword>
<evidence type="ECO:0000313" key="3">
    <source>
        <dbReference type="EMBL" id="BBO93076.1"/>
    </source>
</evidence>
<dbReference type="InterPro" id="IPR006674">
    <property type="entry name" value="HD_domain"/>
</dbReference>
<dbReference type="Gene3D" id="1.10.3210.10">
    <property type="entry name" value="Hypothetical protein af1432"/>
    <property type="match status" value="1"/>
</dbReference>
<dbReference type="Pfam" id="PF06541">
    <property type="entry name" value="ABC_trans_CmpB"/>
    <property type="match status" value="1"/>
</dbReference>
<dbReference type="SMART" id="SM00471">
    <property type="entry name" value="HDc"/>
    <property type="match status" value="1"/>
</dbReference>
<feature type="transmembrane region" description="Helical" evidence="1">
    <location>
        <begin position="115"/>
        <end position="135"/>
    </location>
</feature>
<proteinExistence type="predicted"/>
<dbReference type="Pfam" id="PF01966">
    <property type="entry name" value="HD"/>
    <property type="match status" value="1"/>
</dbReference>
<protein>
    <recommendedName>
        <fullName evidence="2">HD/PDEase domain-containing protein</fullName>
    </recommendedName>
</protein>
<keyword evidence="1" id="KW-1133">Transmembrane helix</keyword>
<evidence type="ECO:0000259" key="2">
    <source>
        <dbReference type="SMART" id="SM00471"/>
    </source>
</evidence>
<dbReference type="SUPFAM" id="SSF109604">
    <property type="entry name" value="HD-domain/PDEase-like"/>
    <property type="match status" value="1"/>
</dbReference>
<reference evidence="3 4" key="1">
    <citation type="submission" date="2019-11" db="EMBL/GenBank/DDBJ databases">
        <title>Comparative genomics of hydrocarbon-degrading Desulfosarcina strains.</title>
        <authorList>
            <person name="Watanabe M."/>
            <person name="Kojima H."/>
            <person name="Fukui M."/>
        </authorList>
    </citation>
    <scope>NUCLEOTIDE SEQUENCE [LARGE SCALE GENOMIC DNA]</scope>
    <source>
        <strain evidence="4">oXyS1</strain>
    </source>
</reference>